<protein>
    <submittedName>
        <fullName evidence="1">DUF4270 domain-containing protein</fullName>
    </submittedName>
</protein>
<dbReference type="Proteomes" id="UP000256326">
    <property type="component" value="Unassembled WGS sequence"/>
</dbReference>
<sequence>MIKIKTFMKVIPFFVMGIVVLNSCEGDLDNLGSQLVDANGADGYDEAYSLIAYNIDNDDVIRADASKLDSVRIGAFTEDVFGMQKASYITQVRLNTYDPDFGTNPVIDSVVLTLKPRYETASDSITTTTNEDYIYPDGAVAAKKVVTTYPVSKYGKYKLGGEKTKFTIKVNEVSDFLGSTSDSLTSKKAVALGAELGSKVFDGTVNSVVVTKDSDATELLNKAVSFRMKLDSLFFQNKIIAKKGDQVLKDAASFIRYFKGLSISVSENDGYLFSMAPNDAAITIYYKNDVTATDGTVTRTKAETELNLGSSNVHLSSITYNRTNQSYITARNNAIKIADFNKIESGKNLVVSTNNYAKELYLQGMGGSSAGIRIPAATIIALKNKYKNEKIGIVSAKIRLYNDAATWNNKYKKPSNMLVKNRVLKGFLPDMTSLSSAGYSLLKTANLSTEDAYYDIGITASLKTIIEDDTYNPNTTDRDYIINLGSYLTDTTTGVLLGQYYNTRAYNPYRVVLKGTVDAQNVGKQIDAKSSKEAQLRLIYTKK</sequence>
<comment type="caution">
    <text evidence="1">The sequence shown here is derived from an EMBL/GenBank/DDBJ whole genome shotgun (WGS) entry which is preliminary data.</text>
</comment>
<reference evidence="1 2" key="1">
    <citation type="journal article" date="2006" name="Int. J. Syst. Evol. Microbiol.">
        <title>Chryseobacterium hispanicum sp. nov., isolated from the drinking water distribution system of Sevilla, Spain.</title>
        <authorList>
            <person name="Gallego V."/>
            <person name="Garcia M.T."/>
            <person name="Ventosa A."/>
        </authorList>
    </citation>
    <scope>NUCLEOTIDE SEQUENCE [LARGE SCALE GENOMIC DNA]</scope>
    <source>
        <strain evidence="1 2">KCTC 22104</strain>
    </source>
</reference>
<accession>A0A3D9D4T4</accession>
<dbReference type="EMBL" id="QNUG01000002">
    <property type="protein sequence ID" value="REC72958.1"/>
    <property type="molecule type" value="Genomic_DNA"/>
</dbReference>
<organism evidence="1 2">
    <name type="scientific">Epilithonimonas hispanica</name>
    <dbReference type="NCBI Taxonomy" id="358687"/>
    <lineage>
        <taxon>Bacteria</taxon>
        <taxon>Pseudomonadati</taxon>
        <taxon>Bacteroidota</taxon>
        <taxon>Flavobacteriia</taxon>
        <taxon>Flavobacteriales</taxon>
        <taxon>Weeksellaceae</taxon>
        <taxon>Chryseobacterium group</taxon>
        <taxon>Epilithonimonas</taxon>
    </lineage>
</organism>
<dbReference type="OrthoDB" id="1466062at2"/>
<dbReference type="AlphaFoldDB" id="A0A3D9D4T4"/>
<gene>
    <name evidence="1" type="ORF">DRF58_00955</name>
</gene>
<dbReference type="Pfam" id="PF14092">
    <property type="entry name" value="DUF4270"/>
    <property type="match status" value="1"/>
</dbReference>
<evidence type="ECO:0000313" key="2">
    <source>
        <dbReference type="Proteomes" id="UP000256326"/>
    </source>
</evidence>
<name>A0A3D9D4T4_9FLAO</name>
<keyword evidence="2" id="KW-1185">Reference proteome</keyword>
<proteinExistence type="predicted"/>
<dbReference type="RefSeq" id="WP_116031800.1">
    <property type="nucleotide sequence ID" value="NZ_JBHLVV010000006.1"/>
</dbReference>
<evidence type="ECO:0000313" key="1">
    <source>
        <dbReference type="EMBL" id="REC72958.1"/>
    </source>
</evidence>
<dbReference type="InterPro" id="IPR025366">
    <property type="entry name" value="DUF4270"/>
</dbReference>